<organism evidence="1 2">
    <name type="scientific">Nostocoides japonicum T1-X7</name>
    <dbReference type="NCBI Taxonomy" id="1194083"/>
    <lineage>
        <taxon>Bacteria</taxon>
        <taxon>Bacillati</taxon>
        <taxon>Actinomycetota</taxon>
        <taxon>Actinomycetes</taxon>
        <taxon>Micrococcales</taxon>
        <taxon>Intrasporangiaceae</taxon>
        <taxon>Nostocoides</taxon>
    </lineage>
</organism>
<dbReference type="SUPFAM" id="SSF54593">
    <property type="entry name" value="Glyoxalase/Bleomycin resistance protein/Dihydroxybiphenyl dioxygenase"/>
    <property type="match status" value="1"/>
</dbReference>
<gene>
    <name evidence="1" type="ORF">BN12_3990010</name>
</gene>
<dbReference type="Proteomes" id="UP000035721">
    <property type="component" value="Unassembled WGS sequence"/>
</dbReference>
<dbReference type="InterPro" id="IPR029068">
    <property type="entry name" value="Glyas_Bleomycin-R_OHBP_Dase"/>
</dbReference>
<keyword evidence="2" id="KW-1185">Reference proteome</keyword>
<keyword evidence="1" id="KW-0223">Dioxygenase</keyword>
<proteinExistence type="predicted"/>
<dbReference type="OrthoDB" id="8116053at2"/>
<dbReference type="RefSeq" id="WP_048555678.1">
    <property type="nucleotide sequence ID" value="NZ_HF570958.1"/>
</dbReference>
<dbReference type="STRING" id="1194083.BN12_3990010"/>
<reference evidence="1 2" key="1">
    <citation type="journal article" date="2013" name="ISME J.">
        <title>A metabolic model for members of the genus Tetrasphaera involved in enhanced biological phosphorus removal.</title>
        <authorList>
            <person name="Kristiansen R."/>
            <person name="Nguyen H.T.T."/>
            <person name="Saunders A.M."/>
            <person name="Nielsen J.L."/>
            <person name="Wimmer R."/>
            <person name="Le V.Q."/>
            <person name="McIlroy S.J."/>
            <person name="Petrovski S."/>
            <person name="Seviour R.J."/>
            <person name="Calteau A."/>
            <person name="Nielsen K.L."/>
            <person name="Nielsen P.H."/>
        </authorList>
    </citation>
    <scope>NUCLEOTIDE SEQUENCE [LARGE SCALE GENOMIC DNA]</scope>
    <source>
        <strain evidence="1 2">T1-X7</strain>
    </source>
</reference>
<dbReference type="EMBL" id="CAJB01000333">
    <property type="protein sequence ID" value="CCH79030.1"/>
    <property type="molecule type" value="Genomic_DNA"/>
</dbReference>
<evidence type="ECO:0000313" key="1">
    <source>
        <dbReference type="EMBL" id="CCH79030.1"/>
    </source>
</evidence>
<dbReference type="GO" id="GO:0051213">
    <property type="term" value="F:dioxygenase activity"/>
    <property type="evidence" value="ECO:0007669"/>
    <property type="project" value="UniProtKB-KW"/>
</dbReference>
<protein>
    <submittedName>
        <fullName evidence="1">Glyoxalase/bleomycin resistance protein/dioxygenase</fullName>
    </submittedName>
</protein>
<dbReference type="AlphaFoldDB" id="A0A077M4H7"/>
<evidence type="ECO:0000313" key="2">
    <source>
        <dbReference type="Proteomes" id="UP000035721"/>
    </source>
</evidence>
<keyword evidence="1" id="KW-0560">Oxidoreductase</keyword>
<accession>A0A077M4H7</accession>
<sequence length="137" mass="14516">MNIEFVATLSVIAPDPVSSRSLYVEALGLPLQGEGDGYFHSEQIAGCTSFGIWPLSQAAQACFGTDLWPAERPVPQVSIEFDVADATAVASAARELEDAGHELLHGAREKPWGQTVARLQSPEGAIIGISYSPVLHG</sequence>
<name>A0A077M4H7_9MICO</name>
<comment type="caution">
    <text evidence="1">The sequence shown here is derived from an EMBL/GenBank/DDBJ whole genome shotgun (WGS) entry which is preliminary data.</text>
</comment>
<dbReference type="Gene3D" id="3.10.180.10">
    <property type="entry name" value="2,3-Dihydroxybiphenyl 1,2-Dioxygenase, domain 1"/>
    <property type="match status" value="1"/>
</dbReference>